<dbReference type="Proteomes" id="UP000242287">
    <property type="component" value="Unassembled WGS sequence"/>
</dbReference>
<reference evidence="5 6" key="1">
    <citation type="submission" date="2014-02" db="EMBL/GenBank/DDBJ databases">
        <title>Transposable element dynamics among asymbiotic and ectomycorrhizal Amanita fungi.</title>
        <authorList>
            <consortium name="DOE Joint Genome Institute"/>
            <person name="Hess J."/>
            <person name="Skrede I."/>
            <person name="Wolfe B."/>
            <person name="LaButti K."/>
            <person name="Ohm R.A."/>
            <person name="Grigoriev I.V."/>
            <person name="Pringle A."/>
        </authorList>
    </citation>
    <scope>NUCLEOTIDE SEQUENCE [LARGE SCALE GENOMIC DNA]</scope>
    <source>
        <strain evidence="5 6">SKay4041</strain>
    </source>
</reference>
<proteinExistence type="inferred from homology"/>
<gene>
    <name evidence="5" type="ORF">AMATHDRAFT_3564</name>
</gene>
<feature type="signal peptide" evidence="3">
    <location>
        <begin position="1"/>
        <end position="20"/>
    </location>
</feature>
<dbReference type="PROSITE" id="PS00122">
    <property type="entry name" value="CARBOXYLESTERASE_B_1"/>
    <property type="match status" value="1"/>
</dbReference>
<comment type="similarity">
    <text evidence="1 3">Belongs to the type-B carboxylesterase/lipase family.</text>
</comment>
<dbReference type="InterPro" id="IPR019819">
    <property type="entry name" value="Carboxylesterase_B_CS"/>
</dbReference>
<keyword evidence="3" id="KW-0732">Signal</keyword>
<evidence type="ECO:0000313" key="5">
    <source>
        <dbReference type="EMBL" id="PFH50827.1"/>
    </source>
</evidence>
<dbReference type="InterPro" id="IPR002018">
    <property type="entry name" value="CarbesteraseB"/>
</dbReference>
<dbReference type="InterPro" id="IPR019826">
    <property type="entry name" value="Carboxylesterase_B_AS"/>
</dbReference>
<sequence>MFTVPMKAFILASLPLTWVASPQVKIGNTTFKGRDVTQLKQDFFGGIPFAQPPLGNLRLKPPVLQTTLNVSQFDASNFGLACPQPGFQADLMSEDCLTINIFRPSGLSPNAKLPVLFWTYGGGFQMGASSSFNGSAIVAQSVSRGTPLIYVNFNYRLGPLGFPQGQEADNKGALNLAIKDQLAALEWVQANIGHFGGDKRKVTVFGVSAGSIMTSILFLGNRIEKLARAAIFESGQAATSFIFSAARREGNWQNFVRGVASCSSVATSNNTFSCLQTANSSEIIHGLLTAIAEAPEQFGFEPAFDGPNGVYPDLASNLISKGQFSRLPFIAGTNLDEGTWFIPLNISSEDALRQFIIANYTPQVAGTQNLDWAVDQLFQLYPNDPALGSPFNTGNETFGLNPIYKQASAMFGDLTFTSQRRFWSDAASQAGVKTFGYLFTEPLGQPGFPPALGVFHGSEIPFVYGMNPNPGESATTLSSVMIDYWVSFATSLDPNDGHGSKRPEWPQYTPKNQVLMQLNGANLTAIPDDFRQKQIAFINSIPLTWHHRRFQV</sequence>
<dbReference type="SUPFAM" id="SSF53474">
    <property type="entry name" value="alpha/beta-Hydrolases"/>
    <property type="match status" value="1"/>
</dbReference>
<dbReference type="PROSITE" id="PS00941">
    <property type="entry name" value="CARBOXYLESTERASE_B_2"/>
    <property type="match status" value="1"/>
</dbReference>
<evidence type="ECO:0000256" key="2">
    <source>
        <dbReference type="ARBA" id="ARBA00022801"/>
    </source>
</evidence>
<dbReference type="InterPro" id="IPR050309">
    <property type="entry name" value="Type-B_Carboxylest/Lipase"/>
</dbReference>
<dbReference type="AlphaFoldDB" id="A0A2A9NRE3"/>
<feature type="domain" description="Carboxylesterase type B" evidence="4">
    <location>
        <begin position="21"/>
        <end position="536"/>
    </location>
</feature>
<dbReference type="Gene3D" id="3.40.50.1820">
    <property type="entry name" value="alpha/beta hydrolase"/>
    <property type="match status" value="1"/>
</dbReference>
<evidence type="ECO:0000259" key="4">
    <source>
        <dbReference type="Pfam" id="PF00135"/>
    </source>
</evidence>
<evidence type="ECO:0000313" key="6">
    <source>
        <dbReference type="Proteomes" id="UP000242287"/>
    </source>
</evidence>
<evidence type="ECO:0000256" key="1">
    <source>
        <dbReference type="ARBA" id="ARBA00005964"/>
    </source>
</evidence>
<dbReference type="InterPro" id="IPR029058">
    <property type="entry name" value="AB_hydrolase_fold"/>
</dbReference>
<dbReference type="Pfam" id="PF00135">
    <property type="entry name" value="COesterase"/>
    <property type="match status" value="1"/>
</dbReference>
<keyword evidence="2 3" id="KW-0378">Hydrolase</keyword>
<dbReference type="STRING" id="703135.A0A2A9NRE3"/>
<dbReference type="OrthoDB" id="408631at2759"/>
<dbReference type="EC" id="3.1.1.-" evidence="3"/>
<dbReference type="EMBL" id="KZ301996">
    <property type="protein sequence ID" value="PFH50827.1"/>
    <property type="molecule type" value="Genomic_DNA"/>
</dbReference>
<feature type="chain" id="PRO_5011827466" description="Carboxylic ester hydrolase" evidence="3">
    <location>
        <begin position="21"/>
        <end position="552"/>
    </location>
</feature>
<name>A0A2A9NRE3_9AGAR</name>
<evidence type="ECO:0000256" key="3">
    <source>
        <dbReference type="RuleBase" id="RU361235"/>
    </source>
</evidence>
<accession>A0A2A9NRE3</accession>
<dbReference type="PANTHER" id="PTHR11559">
    <property type="entry name" value="CARBOXYLESTERASE"/>
    <property type="match status" value="1"/>
</dbReference>
<protein>
    <recommendedName>
        <fullName evidence="3">Carboxylic ester hydrolase</fullName>
        <ecNumber evidence="3">3.1.1.-</ecNumber>
    </recommendedName>
</protein>
<keyword evidence="6" id="KW-1185">Reference proteome</keyword>
<organism evidence="5 6">
    <name type="scientific">Amanita thiersii Skay4041</name>
    <dbReference type="NCBI Taxonomy" id="703135"/>
    <lineage>
        <taxon>Eukaryota</taxon>
        <taxon>Fungi</taxon>
        <taxon>Dikarya</taxon>
        <taxon>Basidiomycota</taxon>
        <taxon>Agaricomycotina</taxon>
        <taxon>Agaricomycetes</taxon>
        <taxon>Agaricomycetidae</taxon>
        <taxon>Agaricales</taxon>
        <taxon>Pluteineae</taxon>
        <taxon>Amanitaceae</taxon>
        <taxon>Amanita</taxon>
    </lineage>
</organism>
<dbReference type="GO" id="GO:0016787">
    <property type="term" value="F:hydrolase activity"/>
    <property type="evidence" value="ECO:0007669"/>
    <property type="project" value="UniProtKB-KW"/>
</dbReference>